<evidence type="ECO:0000313" key="2">
    <source>
        <dbReference type="EMBL" id="KAF9510181.1"/>
    </source>
</evidence>
<feature type="region of interest" description="Disordered" evidence="1">
    <location>
        <begin position="27"/>
        <end position="134"/>
    </location>
</feature>
<organism evidence="2 3">
    <name type="scientific">Hydnum rufescens UP504</name>
    <dbReference type="NCBI Taxonomy" id="1448309"/>
    <lineage>
        <taxon>Eukaryota</taxon>
        <taxon>Fungi</taxon>
        <taxon>Dikarya</taxon>
        <taxon>Basidiomycota</taxon>
        <taxon>Agaricomycotina</taxon>
        <taxon>Agaricomycetes</taxon>
        <taxon>Cantharellales</taxon>
        <taxon>Hydnaceae</taxon>
        <taxon>Hydnum</taxon>
    </lineage>
</organism>
<name>A0A9P6ASS2_9AGAM</name>
<comment type="caution">
    <text evidence="2">The sequence shown here is derived from an EMBL/GenBank/DDBJ whole genome shotgun (WGS) entry which is preliminary data.</text>
</comment>
<dbReference type="Proteomes" id="UP000886523">
    <property type="component" value="Unassembled WGS sequence"/>
</dbReference>
<feature type="compositionally biased region" description="Pro residues" evidence="1">
    <location>
        <begin position="36"/>
        <end position="61"/>
    </location>
</feature>
<reference evidence="2" key="1">
    <citation type="journal article" date="2020" name="Nat. Commun.">
        <title>Large-scale genome sequencing of mycorrhizal fungi provides insights into the early evolution of symbiotic traits.</title>
        <authorList>
            <person name="Miyauchi S."/>
            <person name="Kiss E."/>
            <person name="Kuo A."/>
            <person name="Drula E."/>
            <person name="Kohler A."/>
            <person name="Sanchez-Garcia M."/>
            <person name="Morin E."/>
            <person name="Andreopoulos B."/>
            <person name="Barry K.W."/>
            <person name="Bonito G."/>
            <person name="Buee M."/>
            <person name="Carver A."/>
            <person name="Chen C."/>
            <person name="Cichocki N."/>
            <person name="Clum A."/>
            <person name="Culley D."/>
            <person name="Crous P.W."/>
            <person name="Fauchery L."/>
            <person name="Girlanda M."/>
            <person name="Hayes R.D."/>
            <person name="Keri Z."/>
            <person name="LaButti K."/>
            <person name="Lipzen A."/>
            <person name="Lombard V."/>
            <person name="Magnuson J."/>
            <person name="Maillard F."/>
            <person name="Murat C."/>
            <person name="Nolan M."/>
            <person name="Ohm R.A."/>
            <person name="Pangilinan J."/>
            <person name="Pereira M.F."/>
            <person name="Perotto S."/>
            <person name="Peter M."/>
            <person name="Pfister S."/>
            <person name="Riley R."/>
            <person name="Sitrit Y."/>
            <person name="Stielow J.B."/>
            <person name="Szollosi G."/>
            <person name="Zifcakova L."/>
            <person name="Stursova M."/>
            <person name="Spatafora J.W."/>
            <person name="Tedersoo L."/>
            <person name="Vaario L.M."/>
            <person name="Yamada A."/>
            <person name="Yan M."/>
            <person name="Wang P."/>
            <person name="Xu J."/>
            <person name="Bruns T."/>
            <person name="Baldrian P."/>
            <person name="Vilgalys R."/>
            <person name="Dunand C."/>
            <person name="Henrissat B."/>
            <person name="Grigoriev I.V."/>
            <person name="Hibbett D."/>
            <person name="Nagy L.G."/>
            <person name="Martin F.M."/>
        </authorList>
    </citation>
    <scope>NUCLEOTIDE SEQUENCE</scope>
    <source>
        <strain evidence="2">UP504</strain>
    </source>
</reference>
<dbReference type="EMBL" id="MU129021">
    <property type="protein sequence ID" value="KAF9510181.1"/>
    <property type="molecule type" value="Genomic_DNA"/>
</dbReference>
<feature type="compositionally biased region" description="Basic and acidic residues" evidence="1">
    <location>
        <begin position="125"/>
        <end position="134"/>
    </location>
</feature>
<accession>A0A9P6ASS2</accession>
<evidence type="ECO:0000313" key="3">
    <source>
        <dbReference type="Proteomes" id="UP000886523"/>
    </source>
</evidence>
<feature type="compositionally biased region" description="Polar residues" evidence="1">
    <location>
        <begin position="110"/>
        <end position="124"/>
    </location>
</feature>
<sequence length="134" mass="14877">MRLLGNDVVYTCELQSADGRKIVVEETQVQRLDPQGVPPPVPQPNVAPPPPQPAQAPPPRNQGPGLYEPRTGPDNQYALHNTHLPQDRRYPQSRADPAPPPYGYPPMTGSYHTPQHTPGPSNPHTHSEYYPRRS</sequence>
<dbReference type="AlphaFoldDB" id="A0A9P6ASS2"/>
<evidence type="ECO:0000256" key="1">
    <source>
        <dbReference type="SAM" id="MobiDB-lite"/>
    </source>
</evidence>
<gene>
    <name evidence="2" type="ORF">BS47DRAFT_96488</name>
</gene>
<keyword evidence="3" id="KW-1185">Reference proteome</keyword>
<protein>
    <submittedName>
        <fullName evidence="2">Uncharacterized protein</fullName>
    </submittedName>
</protein>
<proteinExistence type="predicted"/>